<protein>
    <submittedName>
        <fullName evidence="2">Uncharacterized protein</fullName>
    </submittedName>
</protein>
<keyword evidence="1" id="KW-1133">Transmembrane helix</keyword>
<comment type="caution">
    <text evidence="2">The sequence shown here is derived from an EMBL/GenBank/DDBJ whole genome shotgun (WGS) entry which is preliminary data.</text>
</comment>
<accession>A0A9D8PNZ5</accession>
<reference evidence="2" key="2">
    <citation type="submission" date="2021-01" db="EMBL/GenBank/DDBJ databases">
        <authorList>
            <person name="Hahn C.R."/>
            <person name="Youssef N.H."/>
            <person name="Elshahed M."/>
        </authorList>
    </citation>
    <scope>NUCLEOTIDE SEQUENCE</scope>
    <source>
        <strain evidence="2">Zod_Metabat.24</strain>
    </source>
</reference>
<organism evidence="2 3">
    <name type="scientific">Candidatus Zymogenus saltonus</name>
    <dbReference type="NCBI Taxonomy" id="2844893"/>
    <lineage>
        <taxon>Bacteria</taxon>
        <taxon>Deltaproteobacteria</taxon>
        <taxon>Candidatus Zymogenia</taxon>
        <taxon>Candidatus Zymogeniales</taxon>
        <taxon>Candidatus Zymogenaceae</taxon>
        <taxon>Candidatus Zymogenus</taxon>
    </lineage>
</organism>
<proteinExistence type="predicted"/>
<dbReference type="AlphaFoldDB" id="A0A9D8PNZ5"/>
<feature type="transmembrane region" description="Helical" evidence="1">
    <location>
        <begin position="20"/>
        <end position="39"/>
    </location>
</feature>
<dbReference type="Proteomes" id="UP000809273">
    <property type="component" value="Unassembled WGS sequence"/>
</dbReference>
<evidence type="ECO:0000256" key="1">
    <source>
        <dbReference type="SAM" id="Phobius"/>
    </source>
</evidence>
<sequence length="106" mass="12810">MFDFIPILFRILSEEFGPTIAVLIIIILLLSIILFIIVIKDQFEKRALRKTIDKKEEIIARKDRIIESMLIEKDKMQLKHLDRFYERELKKPEILEKVKQKKRSKK</sequence>
<evidence type="ECO:0000313" key="2">
    <source>
        <dbReference type="EMBL" id="MBN1572657.1"/>
    </source>
</evidence>
<keyword evidence="1" id="KW-0812">Transmembrane</keyword>
<reference evidence="2" key="1">
    <citation type="journal article" date="2021" name="Environ. Microbiol.">
        <title>Genomic characterization of three novel Desulfobacterota classes expand the metabolic and phylogenetic diversity of the phylum.</title>
        <authorList>
            <person name="Murphy C.L."/>
            <person name="Biggerstaff J."/>
            <person name="Eichhorn A."/>
            <person name="Ewing E."/>
            <person name="Shahan R."/>
            <person name="Soriano D."/>
            <person name="Stewart S."/>
            <person name="VanMol K."/>
            <person name="Walker R."/>
            <person name="Walters P."/>
            <person name="Elshahed M.S."/>
            <person name="Youssef N.H."/>
        </authorList>
    </citation>
    <scope>NUCLEOTIDE SEQUENCE</scope>
    <source>
        <strain evidence="2">Zod_Metabat.24</strain>
    </source>
</reference>
<keyword evidence="1" id="KW-0472">Membrane</keyword>
<name>A0A9D8PNZ5_9DELT</name>
<evidence type="ECO:0000313" key="3">
    <source>
        <dbReference type="Proteomes" id="UP000809273"/>
    </source>
</evidence>
<gene>
    <name evidence="2" type="ORF">JW984_05600</name>
</gene>
<dbReference type="EMBL" id="JAFGIX010000027">
    <property type="protein sequence ID" value="MBN1572657.1"/>
    <property type="molecule type" value="Genomic_DNA"/>
</dbReference>